<keyword evidence="8" id="KW-0472">Membrane</keyword>
<dbReference type="InterPro" id="IPR014603">
    <property type="entry name" value="Formate_DH_Fe-S_su"/>
</dbReference>
<feature type="domain" description="4Fe-4S ferredoxin-type" evidence="9">
    <location>
        <begin position="4"/>
        <end position="34"/>
    </location>
</feature>
<dbReference type="PROSITE" id="PS00198">
    <property type="entry name" value="4FE4S_FER_1"/>
    <property type="match status" value="1"/>
</dbReference>
<dbReference type="Proteomes" id="UP000244792">
    <property type="component" value="Chromosome"/>
</dbReference>
<comment type="subcellular location">
    <subcellularLocation>
        <location evidence="1">Cell envelope</location>
    </subcellularLocation>
</comment>
<evidence type="ECO:0000256" key="2">
    <source>
        <dbReference type="ARBA" id="ARBA00022485"/>
    </source>
</evidence>
<dbReference type="GO" id="GO:0046872">
    <property type="term" value="F:metal ion binding"/>
    <property type="evidence" value="ECO:0007669"/>
    <property type="project" value="UniProtKB-KW"/>
</dbReference>
<feature type="transmembrane region" description="Helical" evidence="8">
    <location>
        <begin position="227"/>
        <end position="246"/>
    </location>
</feature>
<dbReference type="Pfam" id="PF13247">
    <property type="entry name" value="Fer4_11"/>
    <property type="match status" value="1"/>
</dbReference>
<dbReference type="InterPro" id="IPR051555">
    <property type="entry name" value="FDH_Electron_Transfer_Unit"/>
</dbReference>
<dbReference type="SUPFAM" id="SSF54862">
    <property type="entry name" value="4Fe-4S ferredoxins"/>
    <property type="match status" value="1"/>
</dbReference>
<feature type="binding site" evidence="7">
    <location>
        <position position="150"/>
    </location>
    <ligand>
        <name>[4Fe-4S] cluster</name>
        <dbReference type="ChEBI" id="CHEBI:49883"/>
        <label>2</label>
    </ligand>
</feature>
<feature type="binding site" evidence="7">
    <location>
        <position position="16"/>
    </location>
    <ligand>
        <name>[4Fe-4S] cluster</name>
        <dbReference type="ChEBI" id="CHEBI:49883"/>
        <label>1</label>
    </ligand>
</feature>
<dbReference type="PROSITE" id="PS51379">
    <property type="entry name" value="4FE4S_FER_2"/>
    <property type="match status" value="3"/>
</dbReference>
<keyword evidence="8" id="KW-0812">Transmembrane</keyword>
<evidence type="ECO:0000256" key="5">
    <source>
        <dbReference type="ARBA" id="ARBA00023004"/>
    </source>
</evidence>
<feature type="binding site" evidence="7">
    <location>
        <position position="81"/>
    </location>
    <ligand>
        <name>[4Fe-4S] cluster</name>
        <dbReference type="ChEBI" id="CHEBI:49883"/>
        <label>3</label>
    </ligand>
</feature>
<feature type="binding site" evidence="7">
    <location>
        <position position="132"/>
    </location>
    <ligand>
        <name>[4Fe-4S] cluster</name>
        <dbReference type="ChEBI" id="CHEBI:49883"/>
        <label>2</label>
    </ligand>
</feature>
<dbReference type="GO" id="GO:0045333">
    <property type="term" value="P:cellular respiration"/>
    <property type="evidence" value="ECO:0007669"/>
    <property type="project" value="InterPro"/>
</dbReference>
<dbReference type="Gene3D" id="3.30.70.20">
    <property type="match status" value="2"/>
</dbReference>
<keyword evidence="6 7" id="KW-0411">Iron-sulfur</keyword>
<evidence type="ECO:0000259" key="9">
    <source>
        <dbReference type="PROSITE" id="PS51379"/>
    </source>
</evidence>
<name>A0A2R4W165_THEAF</name>
<dbReference type="PANTHER" id="PTHR43545">
    <property type="entry name" value="FORMATE DEHYDROGENASE, NITRATE-INDUCIBLE, IRON-SULFUR SUBUNIT"/>
    <property type="match status" value="1"/>
</dbReference>
<dbReference type="InterPro" id="IPR017896">
    <property type="entry name" value="4Fe4S_Fe-S-bd"/>
</dbReference>
<feature type="binding site" evidence="7">
    <location>
        <position position="111"/>
    </location>
    <ligand>
        <name>[4Fe-4S] cluster</name>
        <dbReference type="ChEBI" id="CHEBI:49883"/>
        <label>4</label>
    </ligand>
</feature>
<dbReference type="PANTHER" id="PTHR43545:SF1">
    <property type="entry name" value="HYDROGENASE-2 OPERON PROTEIN HYBA"/>
    <property type="match status" value="1"/>
</dbReference>
<evidence type="ECO:0000256" key="8">
    <source>
        <dbReference type="SAM" id="Phobius"/>
    </source>
</evidence>
<keyword evidence="2 7" id="KW-0004">4Fe-4S</keyword>
<keyword evidence="3 7" id="KW-0479">Metal-binding</keyword>
<dbReference type="AlphaFoldDB" id="A0A2R4W165"/>
<dbReference type="KEGG" id="taci:TDSAC_1118"/>
<feature type="binding site" evidence="7">
    <location>
        <position position="129"/>
    </location>
    <ligand>
        <name>[4Fe-4S] cluster</name>
        <dbReference type="ChEBI" id="CHEBI:49883"/>
        <label>2</label>
    </ligand>
</feature>
<keyword evidence="8" id="KW-1133">Transmembrane helix</keyword>
<feature type="domain" description="4Fe-4S ferredoxin-type" evidence="9">
    <location>
        <begin position="62"/>
        <end position="95"/>
    </location>
</feature>
<feature type="binding site" evidence="7">
    <location>
        <position position="115"/>
    </location>
    <ligand>
        <name>[4Fe-4S] cluster</name>
        <dbReference type="ChEBI" id="CHEBI:49883"/>
        <label>3</label>
    </ligand>
</feature>
<dbReference type="PIRSF" id="PIRSF036298">
    <property type="entry name" value="FDH_4Fe4S"/>
    <property type="match status" value="1"/>
</dbReference>
<evidence type="ECO:0000256" key="6">
    <source>
        <dbReference type="ARBA" id="ARBA00023014"/>
    </source>
</evidence>
<dbReference type="OrthoDB" id="1722024at2"/>
<feature type="domain" description="4Fe-4S ferredoxin-type" evidence="9">
    <location>
        <begin position="96"/>
        <end position="125"/>
    </location>
</feature>
<dbReference type="EMBL" id="CP020921">
    <property type="protein sequence ID" value="AWB10464.1"/>
    <property type="molecule type" value="Genomic_DNA"/>
</dbReference>
<dbReference type="Pfam" id="PF12800">
    <property type="entry name" value="Fer4_4"/>
    <property type="match status" value="1"/>
</dbReference>
<evidence type="ECO:0000256" key="7">
    <source>
        <dbReference type="PIRSR" id="PIRSR036298-50"/>
    </source>
</evidence>
<dbReference type="GO" id="GO:0030313">
    <property type="term" value="C:cell envelope"/>
    <property type="evidence" value="ECO:0007669"/>
    <property type="project" value="UniProtKB-SubCell"/>
</dbReference>
<feature type="binding site" evidence="7">
    <location>
        <position position="154"/>
    </location>
    <ligand>
        <name>[4Fe-4S] cluster</name>
        <dbReference type="ChEBI" id="CHEBI:49883"/>
        <label>1</label>
    </ligand>
</feature>
<keyword evidence="4" id="KW-0677">Repeat</keyword>
<feature type="binding site" evidence="7">
    <location>
        <position position="19"/>
    </location>
    <ligand>
        <name>[4Fe-4S] cluster</name>
        <dbReference type="ChEBI" id="CHEBI:49883"/>
        <label>1</label>
    </ligand>
</feature>
<evidence type="ECO:0000256" key="1">
    <source>
        <dbReference type="ARBA" id="ARBA00004196"/>
    </source>
</evidence>
<keyword evidence="5 7" id="KW-0408">Iron</keyword>
<feature type="binding site" evidence="7">
    <location>
        <position position="73"/>
    </location>
    <ligand>
        <name>[4Fe-4S] cluster</name>
        <dbReference type="ChEBI" id="CHEBI:49883"/>
        <label>3</label>
    </ligand>
</feature>
<sequence>MERVAYMYDSSKCMGCRGCQSICKEWNDQKTDPTTFNGVYTNPPSLNPDTRMIIKFYDTFTPDPNFNFLKYQCFHCGDPACVKACPSGALFQAENGIVAFDENKCIACGYCHSACPFGIPQIGKVINKCDMCYSRVMEGSDSDKTSIPACVKSCPAGALYFGKRSDLVEQGKKRVEVLKNKGYTEANLYGENILGGLGVLAILKYSPEKYGLPKEPVFPSDIGLWKGILHPLGVIMLGGAAGLVVLHRALNLGKKGGEQ</sequence>
<feature type="binding site" evidence="7">
    <location>
        <position position="108"/>
    </location>
    <ligand>
        <name>[4Fe-4S] cluster</name>
        <dbReference type="ChEBI" id="CHEBI:49883"/>
        <label>4</label>
    </ligand>
</feature>
<dbReference type="CDD" id="cd10562">
    <property type="entry name" value="FDH_b_like"/>
    <property type="match status" value="1"/>
</dbReference>
<gene>
    <name evidence="10" type="ORF">TDSAC_1118</name>
</gene>
<reference evidence="10 11" key="1">
    <citation type="submission" date="2017-04" db="EMBL/GenBank/DDBJ databases">
        <title>Genomic insights into metabolism of Thermodesulfobium acidiphilum.</title>
        <authorList>
            <person name="Toshchakov S.V."/>
            <person name="Frolov E.N."/>
            <person name="Kublanov I.V."/>
            <person name="Samarov N.I."/>
            <person name="Novikov A."/>
            <person name="Lebedinsky A.V."/>
            <person name="Bonch-Osmolovskaya E.A."/>
            <person name="Chernyh N.A."/>
        </authorList>
    </citation>
    <scope>NUCLEOTIDE SEQUENCE [LARGE SCALE GENOMIC DNA]</scope>
    <source>
        <strain evidence="10 11">3127-1</strain>
    </source>
</reference>
<feature type="binding site" evidence="7">
    <location>
        <position position="23"/>
    </location>
    <ligand>
        <name>[4Fe-4S] cluster</name>
        <dbReference type="ChEBI" id="CHEBI:49883"/>
        <label>2</label>
    </ligand>
</feature>
<evidence type="ECO:0000313" key="10">
    <source>
        <dbReference type="EMBL" id="AWB10464.1"/>
    </source>
</evidence>
<dbReference type="GO" id="GO:0051539">
    <property type="term" value="F:4 iron, 4 sulfur cluster binding"/>
    <property type="evidence" value="ECO:0007669"/>
    <property type="project" value="UniProtKB-KW"/>
</dbReference>
<feature type="binding site" evidence="7">
    <location>
        <position position="13"/>
    </location>
    <ligand>
        <name>[4Fe-4S] cluster</name>
        <dbReference type="ChEBI" id="CHEBI:49883"/>
        <label>1</label>
    </ligand>
</feature>
<proteinExistence type="predicted"/>
<evidence type="ECO:0000256" key="4">
    <source>
        <dbReference type="ARBA" id="ARBA00022737"/>
    </source>
</evidence>
<dbReference type="InterPro" id="IPR017900">
    <property type="entry name" value="4Fe4S_Fe_S_CS"/>
</dbReference>
<keyword evidence="11" id="KW-1185">Reference proteome</keyword>
<organism evidence="10 11">
    <name type="scientific">Thermodesulfobium acidiphilum</name>
    <dbReference type="NCBI Taxonomy" id="1794699"/>
    <lineage>
        <taxon>Bacteria</taxon>
        <taxon>Pseudomonadati</taxon>
        <taxon>Thermodesulfobiota</taxon>
        <taxon>Thermodesulfobiia</taxon>
        <taxon>Thermodesulfobiales</taxon>
        <taxon>Thermodesulfobiaceae</taxon>
        <taxon>Thermodesulfobium</taxon>
    </lineage>
</organism>
<dbReference type="GO" id="GO:0015944">
    <property type="term" value="P:formate oxidation"/>
    <property type="evidence" value="ECO:0007669"/>
    <property type="project" value="InterPro"/>
</dbReference>
<comment type="cofactor">
    <cofactor evidence="7">
        <name>[4Fe-4S] cluster</name>
        <dbReference type="ChEBI" id="CHEBI:49883"/>
    </cofactor>
    <text evidence="7">Binds 4 [4Fe-4S] clusters per subunit.</text>
</comment>
<accession>A0A2R4W165</accession>
<feature type="binding site" evidence="7">
    <location>
        <position position="85"/>
    </location>
    <ligand>
        <name>[4Fe-4S] cluster</name>
        <dbReference type="ChEBI" id="CHEBI:49883"/>
        <label>4</label>
    </ligand>
</feature>
<dbReference type="RefSeq" id="WP_108309260.1">
    <property type="nucleotide sequence ID" value="NZ_CP020921.1"/>
</dbReference>
<protein>
    <submittedName>
        <fullName evidence="10">Formate dehydrogenase (Quinone-dependent) iron-sulfur subunit</fullName>
    </submittedName>
</protein>
<evidence type="ECO:0000313" key="11">
    <source>
        <dbReference type="Proteomes" id="UP000244792"/>
    </source>
</evidence>
<feature type="binding site" evidence="7">
    <location>
        <position position="76"/>
    </location>
    <ligand>
        <name>[4Fe-4S] cluster</name>
        <dbReference type="ChEBI" id="CHEBI:49883"/>
        <label>3</label>
    </ligand>
</feature>
<feature type="binding site" evidence="7">
    <location>
        <position position="105"/>
    </location>
    <ligand>
        <name>[4Fe-4S] cluster</name>
        <dbReference type="ChEBI" id="CHEBI:49883"/>
        <label>4</label>
    </ligand>
</feature>
<evidence type="ECO:0000256" key="3">
    <source>
        <dbReference type="ARBA" id="ARBA00022723"/>
    </source>
</evidence>